<feature type="chain" id="PRO_5035347121" description="Outer membrane protein assembly factor BamE" evidence="5">
    <location>
        <begin position="23"/>
        <end position="115"/>
    </location>
</feature>
<dbReference type="AlphaFoldDB" id="A0A8J3EAA0"/>
<dbReference type="GO" id="GO:0043165">
    <property type="term" value="P:Gram-negative-bacterium-type cell outer membrane assembly"/>
    <property type="evidence" value="ECO:0007669"/>
    <property type="project" value="UniProtKB-UniRule"/>
</dbReference>
<keyword evidence="3 4" id="KW-0998">Cell outer membrane</keyword>
<comment type="caution">
    <text evidence="7">The sequence shown here is derived from an EMBL/GenBank/DDBJ whole genome shotgun (WGS) entry which is preliminary data.</text>
</comment>
<evidence type="ECO:0000256" key="4">
    <source>
        <dbReference type="HAMAP-Rule" id="MF_00925"/>
    </source>
</evidence>
<evidence type="ECO:0000259" key="6">
    <source>
        <dbReference type="Pfam" id="PF04355"/>
    </source>
</evidence>
<evidence type="ECO:0000256" key="2">
    <source>
        <dbReference type="ARBA" id="ARBA00023136"/>
    </source>
</evidence>
<dbReference type="Gene3D" id="3.30.1450.10">
    <property type="match status" value="1"/>
</dbReference>
<keyword evidence="4" id="KW-0449">Lipoprotein</keyword>
<accession>A0A8J3EAA0</accession>
<dbReference type="OrthoDB" id="9808250at2"/>
<reference evidence="7" key="2">
    <citation type="submission" date="2020-09" db="EMBL/GenBank/DDBJ databases">
        <authorList>
            <person name="Sun Q."/>
            <person name="Zhou Y."/>
        </authorList>
    </citation>
    <scope>NUCLEOTIDE SEQUENCE</scope>
    <source>
        <strain evidence="7">CGMCC 1.15758</strain>
    </source>
</reference>
<dbReference type="InterPro" id="IPR037873">
    <property type="entry name" value="BamE-like"/>
</dbReference>
<dbReference type="GO" id="GO:1990063">
    <property type="term" value="C:Bam protein complex"/>
    <property type="evidence" value="ECO:0007669"/>
    <property type="project" value="TreeGrafter"/>
</dbReference>
<dbReference type="Pfam" id="PF04355">
    <property type="entry name" value="BamE"/>
    <property type="match status" value="1"/>
</dbReference>
<dbReference type="EMBL" id="BMJS01000057">
    <property type="protein sequence ID" value="GGG07743.1"/>
    <property type="molecule type" value="Genomic_DNA"/>
</dbReference>
<keyword evidence="1 4" id="KW-0732">Signal</keyword>
<gene>
    <name evidence="4" type="primary">bamE</name>
    <name evidence="7" type="ORF">GCM10010995_26610</name>
</gene>
<evidence type="ECO:0000256" key="1">
    <source>
        <dbReference type="ARBA" id="ARBA00022729"/>
    </source>
</evidence>
<dbReference type="InterPro" id="IPR007450">
    <property type="entry name" value="BamE_dom"/>
</dbReference>
<evidence type="ECO:0000313" key="8">
    <source>
        <dbReference type="Proteomes" id="UP000636949"/>
    </source>
</evidence>
<keyword evidence="8" id="KW-1185">Reference proteome</keyword>
<dbReference type="GO" id="GO:0051205">
    <property type="term" value="P:protein insertion into membrane"/>
    <property type="evidence" value="ECO:0007669"/>
    <property type="project" value="UniProtKB-UniRule"/>
</dbReference>
<keyword evidence="2 4" id="KW-0472">Membrane</keyword>
<comment type="similarity">
    <text evidence="4">Belongs to the BamE family.</text>
</comment>
<comment type="subunit">
    <text evidence="4">Part of the Bam complex.</text>
</comment>
<dbReference type="PROSITE" id="PS51257">
    <property type="entry name" value="PROKAR_LIPOPROTEIN"/>
    <property type="match status" value="1"/>
</dbReference>
<dbReference type="RefSeq" id="WP_117003994.1">
    <property type="nucleotide sequence ID" value="NZ_BMJS01000057.1"/>
</dbReference>
<dbReference type="PANTHER" id="PTHR37482">
    <property type="entry name" value="OUTER MEMBRANE PROTEIN ASSEMBLY FACTOR BAME"/>
    <property type="match status" value="1"/>
</dbReference>
<sequence length="115" mass="13009">MKKQLVFLAACGTLLLSGCSIFTPYTPPIQQGKIISQDIMKQIKPGMTKEQIKYILGTPDVIDPFAQDQWNYIYSLQNSFDAPRSEKQLILTFKDNKLTQVSGDYSPPETVYISK</sequence>
<organism evidence="7 8">
    <name type="scientific">Cysteiniphilum litorale</name>
    <dbReference type="NCBI Taxonomy" id="2056700"/>
    <lineage>
        <taxon>Bacteria</taxon>
        <taxon>Pseudomonadati</taxon>
        <taxon>Pseudomonadota</taxon>
        <taxon>Gammaproteobacteria</taxon>
        <taxon>Thiotrichales</taxon>
        <taxon>Fastidiosibacteraceae</taxon>
        <taxon>Cysteiniphilum</taxon>
    </lineage>
</organism>
<comment type="function">
    <text evidence="4">Part of the outer membrane protein assembly complex, which is involved in assembly and insertion of beta-barrel proteins into the outer membrane.</text>
</comment>
<reference evidence="7" key="1">
    <citation type="journal article" date="2014" name="Int. J. Syst. Evol. Microbiol.">
        <title>Complete genome sequence of Corynebacterium casei LMG S-19264T (=DSM 44701T), isolated from a smear-ripened cheese.</title>
        <authorList>
            <consortium name="US DOE Joint Genome Institute (JGI-PGF)"/>
            <person name="Walter F."/>
            <person name="Albersmeier A."/>
            <person name="Kalinowski J."/>
            <person name="Ruckert C."/>
        </authorList>
    </citation>
    <scope>NUCLEOTIDE SEQUENCE</scope>
    <source>
        <strain evidence="7">CGMCC 1.15758</strain>
    </source>
</reference>
<name>A0A8J3EAA0_9GAMM</name>
<feature type="signal peptide" evidence="5">
    <location>
        <begin position="1"/>
        <end position="22"/>
    </location>
</feature>
<evidence type="ECO:0000256" key="3">
    <source>
        <dbReference type="ARBA" id="ARBA00023237"/>
    </source>
</evidence>
<comment type="subcellular location">
    <subcellularLocation>
        <location evidence="4">Cell outer membrane</location>
        <topology evidence="4">Lipid-anchor</topology>
    </subcellularLocation>
</comment>
<feature type="domain" description="Outer membrane protein assembly factor BamE" evidence="6">
    <location>
        <begin position="32"/>
        <end position="101"/>
    </location>
</feature>
<proteinExistence type="inferred from homology"/>
<dbReference type="PANTHER" id="PTHR37482:SF1">
    <property type="entry name" value="OUTER MEMBRANE PROTEIN ASSEMBLY FACTOR BAME"/>
    <property type="match status" value="1"/>
</dbReference>
<dbReference type="HAMAP" id="MF_00925">
    <property type="entry name" value="OM_assembly_BamE"/>
    <property type="match status" value="1"/>
</dbReference>
<protein>
    <recommendedName>
        <fullName evidence="4">Outer membrane protein assembly factor BamE</fullName>
    </recommendedName>
</protein>
<dbReference type="GO" id="GO:0030674">
    <property type="term" value="F:protein-macromolecule adaptor activity"/>
    <property type="evidence" value="ECO:0007669"/>
    <property type="project" value="TreeGrafter"/>
</dbReference>
<dbReference type="Proteomes" id="UP000636949">
    <property type="component" value="Unassembled WGS sequence"/>
</dbReference>
<keyword evidence="4" id="KW-0564">Palmitate</keyword>
<dbReference type="InterPro" id="IPR026592">
    <property type="entry name" value="BamE"/>
</dbReference>
<evidence type="ECO:0000256" key="5">
    <source>
        <dbReference type="SAM" id="SignalP"/>
    </source>
</evidence>
<evidence type="ECO:0000313" key="7">
    <source>
        <dbReference type="EMBL" id="GGG07743.1"/>
    </source>
</evidence>